<dbReference type="GO" id="GO:0012505">
    <property type="term" value="C:endomembrane system"/>
    <property type="evidence" value="ECO:0007669"/>
    <property type="project" value="UniProtKB-SubCell"/>
</dbReference>
<evidence type="ECO:0000256" key="5">
    <source>
        <dbReference type="ARBA" id="ARBA00022737"/>
    </source>
</evidence>
<evidence type="ECO:0000313" key="8">
    <source>
        <dbReference type="Ensembl" id="ENSXETP00000098376"/>
    </source>
</evidence>
<reference evidence="8" key="2">
    <citation type="submission" date="2020-05" db="UniProtKB">
        <authorList>
            <consortium name="Ensembl"/>
        </authorList>
    </citation>
    <scope>IDENTIFICATION</scope>
</reference>
<dbReference type="InterPro" id="IPR011992">
    <property type="entry name" value="EF-hand-dom_pair"/>
</dbReference>
<dbReference type="AlphaFoldDB" id="A0A6I8SJA9"/>
<dbReference type="PANTHER" id="PTHR46735:SF7">
    <property type="entry name" value="SORCIN"/>
    <property type="match status" value="1"/>
</dbReference>
<evidence type="ECO:0000256" key="1">
    <source>
        <dbReference type="ARBA" id="ARBA00004308"/>
    </source>
</evidence>
<dbReference type="InParanoid" id="A0A6I8SJA9"/>
<keyword evidence="3" id="KW-0963">Cytoplasm</keyword>
<protein>
    <recommendedName>
        <fullName evidence="9">EF-hand domain-containing protein</fullName>
    </recommendedName>
</protein>
<keyword evidence="5" id="KW-0677">Repeat</keyword>
<evidence type="ECO:0000256" key="7">
    <source>
        <dbReference type="ARBA" id="ARBA00023136"/>
    </source>
</evidence>
<evidence type="ECO:0008006" key="9">
    <source>
        <dbReference type="Google" id="ProtNLM"/>
    </source>
</evidence>
<organism evidence="8">
    <name type="scientific">Xenopus tropicalis</name>
    <name type="common">Western clawed frog</name>
    <name type="synonym">Silurana tropicalis</name>
    <dbReference type="NCBI Taxonomy" id="8364"/>
    <lineage>
        <taxon>Eukaryota</taxon>
        <taxon>Metazoa</taxon>
        <taxon>Chordata</taxon>
        <taxon>Craniata</taxon>
        <taxon>Vertebrata</taxon>
        <taxon>Euteleostomi</taxon>
        <taxon>Amphibia</taxon>
        <taxon>Batrachia</taxon>
        <taxon>Anura</taxon>
        <taxon>Pipoidea</taxon>
        <taxon>Pipidae</taxon>
        <taxon>Xenopodinae</taxon>
        <taxon>Xenopus</taxon>
        <taxon>Silurana</taxon>
    </lineage>
</organism>
<evidence type="ECO:0000256" key="3">
    <source>
        <dbReference type="ARBA" id="ARBA00022490"/>
    </source>
</evidence>
<dbReference type="Ensembl" id="ENSXETT00000067372">
    <property type="protein sequence ID" value="ENSXETP00000098376"/>
    <property type="gene ID" value="ENSXETG00000038405"/>
</dbReference>
<evidence type="ECO:0000256" key="2">
    <source>
        <dbReference type="ARBA" id="ARBA00004496"/>
    </source>
</evidence>
<dbReference type="Gene3D" id="1.10.238.10">
    <property type="entry name" value="EF-hand"/>
    <property type="match status" value="1"/>
</dbReference>
<evidence type="ECO:0000256" key="4">
    <source>
        <dbReference type="ARBA" id="ARBA00022723"/>
    </source>
</evidence>
<reference evidence="8" key="1">
    <citation type="journal article" date="2010" name="Science">
        <title>The genome of the Western clawed frog Xenopus tropicalis.</title>
        <authorList>
            <person name="Hellsten U."/>
            <person name="Harland R.M."/>
            <person name="Gilchrist M.J."/>
            <person name="Hendrix D."/>
            <person name="Jurka J."/>
            <person name="Kapitonov V."/>
            <person name="Ovcharenko I."/>
            <person name="Putnam N.H."/>
            <person name="Shu S."/>
            <person name="Taher L."/>
            <person name="Blitz I.L."/>
            <person name="Blumberg B."/>
            <person name="Dichmann D.S."/>
            <person name="Dubchak I."/>
            <person name="Amaya E."/>
            <person name="Detter J.C."/>
            <person name="Fletcher R."/>
            <person name="Gerhard D.S."/>
            <person name="Goodstein D."/>
            <person name="Graves T."/>
            <person name="Grigoriev I.V."/>
            <person name="Grimwood J."/>
            <person name="Kawashima T."/>
            <person name="Lindquist E."/>
            <person name="Lucas S.M."/>
            <person name="Mead P.E."/>
            <person name="Mitros T."/>
            <person name="Ogino H."/>
            <person name="Ohta Y."/>
            <person name="Poliakov A.V."/>
            <person name="Pollet N."/>
            <person name="Robert J."/>
            <person name="Salamov A."/>
            <person name="Sater A.K."/>
            <person name="Schmutz J."/>
            <person name="Terry A."/>
            <person name="Vize P.D."/>
            <person name="Warren W.C."/>
            <person name="Wells D."/>
            <person name="Wills A."/>
            <person name="Wilson R.K."/>
            <person name="Zimmerman L.B."/>
            <person name="Zorn A.M."/>
            <person name="Grainger R."/>
            <person name="Grammer T."/>
            <person name="Khokha M.K."/>
            <person name="Richardson P.M."/>
            <person name="Rokhsar D.S."/>
        </authorList>
    </citation>
    <scope>NUCLEOTIDE SEQUENCE [LARGE SCALE GENOMIC DNA]</scope>
    <source>
        <strain evidence="8">Nigerian</strain>
    </source>
</reference>
<keyword evidence="7" id="KW-0472">Membrane</keyword>
<evidence type="ECO:0000256" key="6">
    <source>
        <dbReference type="ARBA" id="ARBA00022837"/>
    </source>
</evidence>
<proteinExistence type="predicted"/>
<comment type="subcellular location">
    <subcellularLocation>
        <location evidence="2">Cytoplasm</location>
    </subcellularLocation>
    <subcellularLocation>
        <location evidence="1">Endomembrane system</location>
    </subcellularLocation>
</comment>
<dbReference type="GO" id="GO:0046872">
    <property type="term" value="F:metal ion binding"/>
    <property type="evidence" value="ECO:0007669"/>
    <property type="project" value="UniProtKB-KW"/>
</dbReference>
<name>A0A6I8SJA9_XENTR</name>
<sequence length="152" mass="17050">RPTGIPGKLPSDSGRGYYQEEYCRAAYGQQKDPMYGYYASIADQNSQVDTCGISSKQEVGLLMISTLDRDIWRQHFIMDDTDGSGTVQGHGLHVVSRNIGILVEPSGAEFYSKRSSRNGRSTFDYHIDCCVKLSALRDTSRREVEWTSIIKV</sequence>
<accession>A0A6I8SJA9</accession>
<keyword evidence="4" id="KW-0479">Metal-binding</keyword>
<dbReference type="SUPFAM" id="SSF47473">
    <property type="entry name" value="EF-hand"/>
    <property type="match status" value="1"/>
</dbReference>
<keyword evidence="6" id="KW-0106">Calcium</keyword>
<dbReference type="GO" id="GO:0005737">
    <property type="term" value="C:cytoplasm"/>
    <property type="evidence" value="ECO:0007669"/>
    <property type="project" value="UniProtKB-SubCell"/>
</dbReference>
<dbReference type="PANTHER" id="PTHR46735">
    <property type="entry name" value="CALPAIN, SMALL SUBUNIT 1 A-RELATED"/>
    <property type="match status" value="1"/>
</dbReference>